<name>A0AA35XJI2_GEOBA</name>
<dbReference type="NCBIfam" id="TIGR00685">
    <property type="entry name" value="T6PP"/>
    <property type="match status" value="1"/>
</dbReference>
<dbReference type="Gene3D" id="3.40.50.1000">
    <property type="entry name" value="HAD superfamily/HAD-like"/>
    <property type="match status" value="1"/>
</dbReference>
<dbReference type="InterPro" id="IPR023214">
    <property type="entry name" value="HAD_sf"/>
</dbReference>
<dbReference type="GO" id="GO:0005992">
    <property type="term" value="P:trehalose biosynthetic process"/>
    <property type="evidence" value="ECO:0007669"/>
    <property type="project" value="InterPro"/>
</dbReference>
<comment type="similarity">
    <text evidence="3">Belongs to the trehalose phosphatase family.</text>
</comment>
<dbReference type="EC" id="3.1.3.12" evidence="3"/>
<accession>A0AA35XJI2</accession>
<gene>
    <name evidence="4" type="ORF">GBAR_LOCUS29906</name>
</gene>
<evidence type="ECO:0000256" key="2">
    <source>
        <dbReference type="ARBA" id="ARBA00022801"/>
    </source>
</evidence>
<proteinExistence type="inferred from homology"/>
<dbReference type="Proteomes" id="UP001174909">
    <property type="component" value="Unassembled WGS sequence"/>
</dbReference>
<dbReference type="EMBL" id="CASHTH010004210">
    <property type="protein sequence ID" value="CAI8054821.1"/>
    <property type="molecule type" value="Genomic_DNA"/>
</dbReference>
<evidence type="ECO:0000256" key="1">
    <source>
        <dbReference type="ARBA" id="ARBA00000500"/>
    </source>
</evidence>
<dbReference type="Gene3D" id="3.30.70.1020">
    <property type="entry name" value="Trehalose-6-phosphate phosphatase related protein, domain 2"/>
    <property type="match status" value="1"/>
</dbReference>
<dbReference type="Pfam" id="PF02358">
    <property type="entry name" value="Trehalose_PPase"/>
    <property type="match status" value="1"/>
</dbReference>
<sequence length="263" mass="28140">MLEHFEAALGGLTGDRLGLVLDFDGTLSEFVPDLDKAVISCDVVPPLLGLARKLTLTAAMSGRAARDLEQRVGIDGLVYIGNHGAERILDGALSVAEEAESSESDLQALLERLGSAANDPGIVLENKAYSASLHYRRASDEAGVKERLRSALGDIPKSEDLEFFWGNKILEIRRRNGVNKGIALDRVIRDWQLDVVIFAGDDTTDADALRVLQQRKAPGDVDGLGIAVIQDGTPSSVLDNADYSLNGVSEVATFLSRLDAAIG</sequence>
<keyword evidence="5" id="KW-1185">Reference proteome</keyword>
<evidence type="ECO:0000256" key="3">
    <source>
        <dbReference type="RuleBase" id="RU361117"/>
    </source>
</evidence>
<protein>
    <recommendedName>
        <fullName evidence="3">Trehalose 6-phosphate phosphatase</fullName>
        <ecNumber evidence="3">3.1.3.12</ecNumber>
    </recommendedName>
</protein>
<dbReference type="PANTHER" id="PTHR43768">
    <property type="entry name" value="TREHALOSE 6-PHOSPHATE PHOSPHATASE"/>
    <property type="match status" value="1"/>
</dbReference>
<dbReference type="InterPro" id="IPR036412">
    <property type="entry name" value="HAD-like_sf"/>
</dbReference>
<organism evidence="4 5">
    <name type="scientific">Geodia barretti</name>
    <name type="common">Barrett's horny sponge</name>
    <dbReference type="NCBI Taxonomy" id="519541"/>
    <lineage>
        <taxon>Eukaryota</taxon>
        <taxon>Metazoa</taxon>
        <taxon>Porifera</taxon>
        <taxon>Demospongiae</taxon>
        <taxon>Heteroscleromorpha</taxon>
        <taxon>Tetractinellida</taxon>
        <taxon>Astrophorina</taxon>
        <taxon>Geodiidae</taxon>
        <taxon>Geodia</taxon>
    </lineage>
</organism>
<comment type="function">
    <text evidence="3">Removes the phosphate from trehalose 6-phosphate to produce free trehalose.</text>
</comment>
<reference evidence="4" key="1">
    <citation type="submission" date="2023-03" db="EMBL/GenBank/DDBJ databases">
        <authorList>
            <person name="Steffen K."/>
            <person name="Cardenas P."/>
        </authorList>
    </citation>
    <scope>NUCLEOTIDE SEQUENCE</scope>
</reference>
<dbReference type="InterPro" id="IPR044651">
    <property type="entry name" value="OTSB-like"/>
</dbReference>
<dbReference type="SUPFAM" id="SSF56784">
    <property type="entry name" value="HAD-like"/>
    <property type="match status" value="1"/>
</dbReference>
<comment type="cofactor">
    <cofactor evidence="3">
        <name>a divalent metal cation</name>
        <dbReference type="ChEBI" id="CHEBI:60240"/>
    </cofactor>
</comment>
<keyword evidence="2 3" id="KW-0378">Hydrolase</keyword>
<dbReference type="AlphaFoldDB" id="A0AA35XJI2"/>
<dbReference type="GO" id="GO:0004805">
    <property type="term" value="F:trehalose-phosphatase activity"/>
    <property type="evidence" value="ECO:0007669"/>
    <property type="project" value="UniProtKB-EC"/>
</dbReference>
<evidence type="ECO:0000313" key="5">
    <source>
        <dbReference type="Proteomes" id="UP001174909"/>
    </source>
</evidence>
<comment type="caution">
    <text evidence="4">The sequence shown here is derived from an EMBL/GenBank/DDBJ whole genome shotgun (WGS) entry which is preliminary data.</text>
</comment>
<evidence type="ECO:0000313" key="4">
    <source>
        <dbReference type="EMBL" id="CAI8054821.1"/>
    </source>
</evidence>
<dbReference type="InterPro" id="IPR003337">
    <property type="entry name" value="Trehalose_PPase"/>
</dbReference>
<dbReference type="PANTHER" id="PTHR43768:SF3">
    <property type="entry name" value="TREHALOSE 6-PHOSPHATE PHOSPHATASE"/>
    <property type="match status" value="1"/>
</dbReference>
<comment type="catalytic activity">
    <reaction evidence="1 3">
        <text>alpha,alpha-trehalose 6-phosphate + H2O = alpha,alpha-trehalose + phosphate</text>
        <dbReference type="Rhea" id="RHEA:23420"/>
        <dbReference type="ChEBI" id="CHEBI:15377"/>
        <dbReference type="ChEBI" id="CHEBI:16551"/>
        <dbReference type="ChEBI" id="CHEBI:43474"/>
        <dbReference type="ChEBI" id="CHEBI:58429"/>
        <dbReference type="EC" id="3.1.3.12"/>
    </reaction>
</comment>
<comment type="pathway">
    <text evidence="3">Glycan biosynthesis; trehalose biosynthesis.</text>
</comment>